<accession>A0A6N4V6J0</accession>
<feature type="domain" description="HTH tetR-type" evidence="5">
    <location>
        <begin position="13"/>
        <end position="73"/>
    </location>
</feature>
<dbReference type="PANTHER" id="PTHR30055">
    <property type="entry name" value="HTH-TYPE TRANSCRIPTIONAL REGULATOR RUTR"/>
    <property type="match status" value="1"/>
</dbReference>
<sequence length="212" mass="23376">MSADVGKREAHKIATRRAIQSAADALFEHRGYAQTTVRDIADAAGVTERTFFRYFSGKEALLVQDIEAGIPVLADEIRRRPATESPLDAVENALLVTADRLRETQPNLSWLFQDGPPGPKLAKSSPGLLFQLEQAVAEALADRMESSRPLTDDAEFEAQVLARCAVAALRSTGIRRWQLERRGDTGVSETRLLAQAFAIVRRGGPADRRPRR</sequence>
<evidence type="ECO:0000256" key="2">
    <source>
        <dbReference type="ARBA" id="ARBA00023125"/>
    </source>
</evidence>
<dbReference type="Pfam" id="PF00440">
    <property type="entry name" value="TetR_N"/>
    <property type="match status" value="1"/>
</dbReference>
<keyword evidence="1" id="KW-0805">Transcription regulation</keyword>
<dbReference type="PRINTS" id="PR00455">
    <property type="entry name" value="HTHTETR"/>
</dbReference>
<dbReference type="AlphaFoldDB" id="A0A6N4V6J0"/>
<evidence type="ECO:0000256" key="3">
    <source>
        <dbReference type="ARBA" id="ARBA00023163"/>
    </source>
</evidence>
<feature type="DNA-binding region" description="H-T-H motif" evidence="4">
    <location>
        <begin position="36"/>
        <end position="55"/>
    </location>
</feature>
<keyword evidence="7" id="KW-1185">Reference proteome</keyword>
<dbReference type="Proteomes" id="UP000466785">
    <property type="component" value="Chromosome"/>
</dbReference>
<evidence type="ECO:0000256" key="1">
    <source>
        <dbReference type="ARBA" id="ARBA00023015"/>
    </source>
</evidence>
<dbReference type="PANTHER" id="PTHR30055:SF238">
    <property type="entry name" value="MYCOFACTOCIN BIOSYNTHESIS TRANSCRIPTIONAL REGULATOR MFTR-RELATED"/>
    <property type="match status" value="1"/>
</dbReference>
<evidence type="ECO:0000313" key="6">
    <source>
        <dbReference type="EMBL" id="BBX49407.1"/>
    </source>
</evidence>
<keyword evidence="2 4" id="KW-0238">DNA-binding</keyword>
<dbReference type="InterPro" id="IPR009057">
    <property type="entry name" value="Homeodomain-like_sf"/>
</dbReference>
<dbReference type="InterPro" id="IPR023772">
    <property type="entry name" value="DNA-bd_HTH_TetR-type_CS"/>
</dbReference>
<gene>
    <name evidence="6" type="ORF">MPOR_04330</name>
</gene>
<dbReference type="PROSITE" id="PS01081">
    <property type="entry name" value="HTH_TETR_1"/>
    <property type="match status" value="1"/>
</dbReference>
<evidence type="ECO:0000259" key="5">
    <source>
        <dbReference type="PROSITE" id="PS50977"/>
    </source>
</evidence>
<dbReference type="KEGG" id="mpof:MPOR_04330"/>
<dbReference type="InterPro" id="IPR001647">
    <property type="entry name" value="HTH_TetR"/>
</dbReference>
<protein>
    <recommendedName>
        <fullName evidence="5">HTH tetR-type domain-containing protein</fullName>
    </recommendedName>
</protein>
<dbReference type="Gene3D" id="1.10.357.10">
    <property type="entry name" value="Tetracycline Repressor, domain 2"/>
    <property type="match status" value="1"/>
</dbReference>
<dbReference type="GO" id="GO:0000976">
    <property type="term" value="F:transcription cis-regulatory region binding"/>
    <property type="evidence" value="ECO:0007669"/>
    <property type="project" value="TreeGrafter"/>
</dbReference>
<organism evidence="6 7">
    <name type="scientific">Mycolicibacterium poriferae</name>
    <dbReference type="NCBI Taxonomy" id="39694"/>
    <lineage>
        <taxon>Bacteria</taxon>
        <taxon>Bacillati</taxon>
        <taxon>Actinomycetota</taxon>
        <taxon>Actinomycetes</taxon>
        <taxon>Mycobacteriales</taxon>
        <taxon>Mycobacteriaceae</taxon>
        <taxon>Mycolicibacterium</taxon>
    </lineage>
</organism>
<dbReference type="InterPro" id="IPR050109">
    <property type="entry name" value="HTH-type_TetR-like_transc_reg"/>
</dbReference>
<proteinExistence type="predicted"/>
<reference evidence="6 7" key="1">
    <citation type="journal article" date="2019" name="Emerg. Microbes Infect.">
        <title>Comprehensive subspecies identification of 175 nontuberculous mycobacteria species based on 7547 genomic profiles.</title>
        <authorList>
            <person name="Matsumoto Y."/>
            <person name="Kinjo T."/>
            <person name="Motooka D."/>
            <person name="Nabeya D."/>
            <person name="Jung N."/>
            <person name="Uechi K."/>
            <person name="Horii T."/>
            <person name="Iida T."/>
            <person name="Fujita J."/>
            <person name="Nakamura S."/>
        </authorList>
    </citation>
    <scope>NUCLEOTIDE SEQUENCE [LARGE SCALE GENOMIC DNA]</scope>
    <source>
        <strain evidence="6 7">JCM 12603</strain>
    </source>
</reference>
<dbReference type="PROSITE" id="PS50977">
    <property type="entry name" value="HTH_TETR_2"/>
    <property type="match status" value="1"/>
</dbReference>
<dbReference type="RefSeq" id="WP_163672271.1">
    <property type="nucleotide sequence ID" value="NZ_AP022570.1"/>
</dbReference>
<evidence type="ECO:0000256" key="4">
    <source>
        <dbReference type="PROSITE-ProRule" id="PRU00335"/>
    </source>
</evidence>
<dbReference type="EMBL" id="AP022570">
    <property type="protein sequence ID" value="BBX49407.1"/>
    <property type="molecule type" value="Genomic_DNA"/>
</dbReference>
<keyword evidence="3" id="KW-0804">Transcription</keyword>
<dbReference type="GO" id="GO:0003700">
    <property type="term" value="F:DNA-binding transcription factor activity"/>
    <property type="evidence" value="ECO:0007669"/>
    <property type="project" value="TreeGrafter"/>
</dbReference>
<dbReference type="SUPFAM" id="SSF46689">
    <property type="entry name" value="Homeodomain-like"/>
    <property type="match status" value="1"/>
</dbReference>
<evidence type="ECO:0000313" key="7">
    <source>
        <dbReference type="Proteomes" id="UP000466785"/>
    </source>
</evidence>
<name>A0A6N4V6J0_9MYCO</name>